<gene>
    <name evidence="1" type="ORF">DFR44_11248</name>
</gene>
<accession>A0A4R6Y779</accession>
<proteinExistence type="predicted"/>
<protein>
    <recommendedName>
        <fullName evidence="3">DUF2288 family protein</fullName>
    </recommendedName>
</protein>
<dbReference type="AlphaFoldDB" id="A0A4R6Y779"/>
<sequence length="114" mass="12917">MPNPDLLPEELELLHAKLNLETAEMAWTDLQRFFAQGLVHVVAPELDLVDVAYAIGIDDAKRIKQWMDSGLFTAVSDNQAADWYHRQAVLWTVVVRPWILVQDKSGAPLNTVQH</sequence>
<dbReference type="EMBL" id="SNZE01000012">
    <property type="protein sequence ID" value="TDR31179.1"/>
    <property type="molecule type" value="Genomic_DNA"/>
</dbReference>
<dbReference type="InterPro" id="IPR018741">
    <property type="entry name" value="DUF2288"/>
</dbReference>
<name>A0A4R6Y779_9BURK</name>
<keyword evidence="2" id="KW-1185">Reference proteome</keyword>
<reference evidence="1 2" key="1">
    <citation type="submission" date="2019-03" db="EMBL/GenBank/DDBJ databases">
        <title>Genomic Encyclopedia of Type Strains, Phase IV (KMG-IV): sequencing the most valuable type-strain genomes for metagenomic binning, comparative biology and taxonomic classification.</title>
        <authorList>
            <person name="Goeker M."/>
        </authorList>
    </citation>
    <scope>NUCLEOTIDE SEQUENCE [LARGE SCALE GENOMIC DNA]</scope>
    <source>
        <strain evidence="1 2">DSM 102852</strain>
    </source>
</reference>
<dbReference type="RefSeq" id="WP_133620480.1">
    <property type="nucleotide sequence ID" value="NZ_SNZE01000012.1"/>
</dbReference>
<evidence type="ECO:0000313" key="2">
    <source>
        <dbReference type="Proteomes" id="UP000294480"/>
    </source>
</evidence>
<organism evidence="1 2">
    <name type="scientific">Hydromonas duriensis</name>
    <dbReference type="NCBI Taxonomy" id="1527608"/>
    <lineage>
        <taxon>Bacteria</taxon>
        <taxon>Pseudomonadati</taxon>
        <taxon>Pseudomonadota</taxon>
        <taxon>Betaproteobacteria</taxon>
        <taxon>Burkholderiales</taxon>
        <taxon>Burkholderiaceae</taxon>
        <taxon>Hydromonas</taxon>
    </lineage>
</organism>
<dbReference type="Proteomes" id="UP000294480">
    <property type="component" value="Unassembled WGS sequence"/>
</dbReference>
<dbReference type="Pfam" id="PF10052">
    <property type="entry name" value="DUF2288"/>
    <property type="match status" value="1"/>
</dbReference>
<evidence type="ECO:0008006" key="3">
    <source>
        <dbReference type="Google" id="ProtNLM"/>
    </source>
</evidence>
<evidence type="ECO:0000313" key="1">
    <source>
        <dbReference type="EMBL" id="TDR31179.1"/>
    </source>
</evidence>
<dbReference type="OrthoDB" id="195194at2"/>
<comment type="caution">
    <text evidence="1">The sequence shown here is derived from an EMBL/GenBank/DDBJ whole genome shotgun (WGS) entry which is preliminary data.</text>
</comment>